<name>A0A0F9IQT6_9ZZZZ</name>
<dbReference type="EMBL" id="LAZR01011817">
    <property type="protein sequence ID" value="KKM58500.1"/>
    <property type="molecule type" value="Genomic_DNA"/>
</dbReference>
<organism evidence="1">
    <name type="scientific">marine sediment metagenome</name>
    <dbReference type="NCBI Taxonomy" id="412755"/>
    <lineage>
        <taxon>unclassified sequences</taxon>
        <taxon>metagenomes</taxon>
        <taxon>ecological metagenomes</taxon>
    </lineage>
</organism>
<sequence length="71" mass="8433">MDKEEIKNRINFDNIQELEYEVIKGIPDTIIKTDYLVDFEGNFIIPLTPLEVKLIEKIKELEARILELEKK</sequence>
<reference evidence="1" key="1">
    <citation type="journal article" date="2015" name="Nature">
        <title>Complex archaea that bridge the gap between prokaryotes and eukaryotes.</title>
        <authorList>
            <person name="Spang A."/>
            <person name="Saw J.H."/>
            <person name="Jorgensen S.L."/>
            <person name="Zaremba-Niedzwiedzka K."/>
            <person name="Martijn J."/>
            <person name="Lind A.E."/>
            <person name="van Eijk R."/>
            <person name="Schleper C."/>
            <person name="Guy L."/>
            <person name="Ettema T.J."/>
        </authorList>
    </citation>
    <scope>NUCLEOTIDE SEQUENCE</scope>
</reference>
<comment type="caution">
    <text evidence="1">The sequence shown here is derived from an EMBL/GenBank/DDBJ whole genome shotgun (WGS) entry which is preliminary data.</text>
</comment>
<proteinExistence type="predicted"/>
<accession>A0A0F9IQT6</accession>
<gene>
    <name evidence="1" type="ORF">LCGC14_1549280</name>
</gene>
<protein>
    <submittedName>
        <fullName evidence="1">Uncharacterized protein</fullName>
    </submittedName>
</protein>
<evidence type="ECO:0000313" key="1">
    <source>
        <dbReference type="EMBL" id="KKM58500.1"/>
    </source>
</evidence>
<dbReference type="AlphaFoldDB" id="A0A0F9IQT6"/>